<protein>
    <recommendedName>
        <fullName evidence="9">Proteasome alpha-type subunits domain-containing protein</fullName>
    </recommendedName>
</protein>
<evidence type="ECO:0000313" key="10">
    <source>
        <dbReference type="EMBL" id="KAL1529983.1"/>
    </source>
</evidence>
<dbReference type="SUPFAM" id="SSF56235">
    <property type="entry name" value="N-terminal nucleophile aminohydrolases (Ntn hydrolases)"/>
    <property type="match status" value="1"/>
</dbReference>
<evidence type="ECO:0000256" key="3">
    <source>
        <dbReference type="ARBA" id="ARBA00004496"/>
    </source>
</evidence>
<sequence>MARVTRCVPVLRIALASRVLCPPLPSPPCRCFFFLDFCSLLSATLSRAAPSYGLRRLSDRRSALARALGRMARGSSAGYDRHITIFSPEGRLYQVEYAFKAIKTSGLTSIGVRGADSCVVLTQRKVPDKLHDPTSVTNMYPITEKIGLVMTGMVADARSSVQRLRKEAAEFKFNNGYDIPVSFLAKRAADIAQVYTQHANMRPLGIAMIIIGIDVEGDTKIPQLFRCDPAGYYIGYKATSAGQKEQEANNYLEKRYKADPNPKLSYDDTVQLALACLQNVLGSDLKAPDVEAFVVRNDNLKFSPLSNEEIEAQLTALAERDDDIGAKE</sequence>
<evidence type="ECO:0000256" key="7">
    <source>
        <dbReference type="ARBA" id="ARBA00026071"/>
    </source>
</evidence>
<evidence type="ECO:0000256" key="2">
    <source>
        <dbReference type="ARBA" id="ARBA00004123"/>
    </source>
</evidence>
<dbReference type="InterPro" id="IPR034642">
    <property type="entry name" value="Proteasome_subunit_alpha6"/>
</dbReference>
<dbReference type="InterPro" id="IPR029055">
    <property type="entry name" value="Ntn_hydrolases_N"/>
</dbReference>
<dbReference type="FunFam" id="3.60.20.10:FF:000055">
    <property type="entry name" value="Proteasome subunit alpha type"/>
    <property type="match status" value="1"/>
</dbReference>
<dbReference type="Proteomes" id="UP001515480">
    <property type="component" value="Unassembled WGS sequence"/>
</dbReference>
<dbReference type="GO" id="GO:0005634">
    <property type="term" value="C:nucleus"/>
    <property type="evidence" value="ECO:0007669"/>
    <property type="project" value="UniProtKB-SubCell"/>
</dbReference>
<dbReference type="PANTHER" id="PTHR11599">
    <property type="entry name" value="PROTEASOME SUBUNIT ALPHA/BETA"/>
    <property type="match status" value="1"/>
</dbReference>
<keyword evidence="5 8" id="KW-0647">Proteasome</keyword>
<evidence type="ECO:0000256" key="5">
    <source>
        <dbReference type="ARBA" id="ARBA00022942"/>
    </source>
</evidence>
<dbReference type="NCBIfam" id="NF003075">
    <property type="entry name" value="PRK03996.1"/>
    <property type="match status" value="1"/>
</dbReference>
<comment type="caution">
    <text evidence="10">The sequence shown here is derived from an EMBL/GenBank/DDBJ whole genome shotgun (WGS) entry which is preliminary data.</text>
</comment>
<dbReference type="CDD" id="cd03754">
    <property type="entry name" value="proteasome_alpha_type_6"/>
    <property type="match status" value="1"/>
</dbReference>
<dbReference type="GO" id="GO:0006511">
    <property type="term" value="P:ubiquitin-dependent protein catabolic process"/>
    <property type="evidence" value="ECO:0007669"/>
    <property type="project" value="InterPro"/>
</dbReference>
<keyword evidence="4" id="KW-0963">Cytoplasm</keyword>
<keyword evidence="6" id="KW-0539">Nucleus</keyword>
<comment type="subunit">
    <text evidence="7">The 26S proteasome consists of a 20S proteasome core and two 19S regulatory subunits. The 20S proteasome core is composed of 28 subunits that are arranged in four stacked rings, resulting in a barrel-shaped structure. The two end rings are each formed by seven alpha subunits, and the two central rings are each formed by seven beta subunits. The catalytic chamber with the active sites is on the inside of the barrel.</text>
</comment>
<reference evidence="10 11" key="1">
    <citation type="journal article" date="2024" name="Science">
        <title>Giant polyketide synthase enzymes in the biosynthesis of giant marine polyether toxins.</title>
        <authorList>
            <person name="Fallon T.R."/>
            <person name="Shende V.V."/>
            <person name="Wierzbicki I.H."/>
            <person name="Pendleton A.L."/>
            <person name="Watervoot N.F."/>
            <person name="Auber R.P."/>
            <person name="Gonzalez D.J."/>
            <person name="Wisecaver J.H."/>
            <person name="Moore B.S."/>
        </authorList>
    </citation>
    <scope>NUCLEOTIDE SEQUENCE [LARGE SCALE GENOMIC DNA]</scope>
    <source>
        <strain evidence="10 11">12B1</strain>
    </source>
</reference>
<evidence type="ECO:0000313" key="11">
    <source>
        <dbReference type="Proteomes" id="UP001515480"/>
    </source>
</evidence>
<evidence type="ECO:0000256" key="6">
    <source>
        <dbReference type="ARBA" id="ARBA00023242"/>
    </source>
</evidence>
<dbReference type="InterPro" id="IPR001353">
    <property type="entry name" value="Proteasome_sua/b"/>
</dbReference>
<keyword evidence="11" id="KW-1185">Reference proteome</keyword>
<comment type="function">
    <text evidence="1">The proteasome is a multicatalytic proteinase complex which is characterized by its ability to cleave peptides with Arg, Phe, Tyr, Leu, and Glu adjacent to the leaving group at neutral or slightly basic pH. The proteasome has an ATP-dependent proteolytic activity.</text>
</comment>
<feature type="domain" description="Proteasome alpha-type subunits" evidence="9">
    <location>
        <begin position="79"/>
        <end position="101"/>
    </location>
</feature>
<dbReference type="InterPro" id="IPR000426">
    <property type="entry name" value="Proteasome_asu_N"/>
</dbReference>
<evidence type="ECO:0000259" key="9">
    <source>
        <dbReference type="PROSITE" id="PS00388"/>
    </source>
</evidence>
<comment type="subcellular location">
    <subcellularLocation>
        <location evidence="3">Cytoplasm</location>
    </subcellularLocation>
    <subcellularLocation>
        <location evidence="2">Nucleus</location>
    </subcellularLocation>
</comment>
<dbReference type="Gene3D" id="3.60.20.10">
    <property type="entry name" value="Glutamine Phosphoribosylpyrophosphate, subunit 1, domain 1"/>
    <property type="match status" value="1"/>
</dbReference>
<dbReference type="Pfam" id="PF10584">
    <property type="entry name" value="Proteasome_A_N"/>
    <property type="match status" value="1"/>
</dbReference>
<accession>A0AB34K656</accession>
<evidence type="ECO:0000256" key="4">
    <source>
        <dbReference type="ARBA" id="ARBA00022490"/>
    </source>
</evidence>
<comment type="similarity">
    <text evidence="8">Belongs to the peptidase T1A family.</text>
</comment>
<evidence type="ECO:0000256" key="8">
    <source>
        <dbReference type="PROSITE-ProRule" id="PRU00808"/>
    </source>
</evidence>
<organism evidence="10 11">
    <name type="scientific">Prymnesium parvum</name>
    <name type="common">Toxic golden alga</name>
    <dbReference type="NCBI Taxonomy" id="97485"/>
    <lineage>
        <taxon>Eukaryota</taxon>
        <taxon>Haptista</taxon>
        <taxon>Haptophyta</taxon>
        <taxon>Prymnesiophyceae</taxon>
        <taxon>Prymnesiales</taxon>
        <taxon>Prymnesiaceae</taxon>
        <taxon>Prymnesium</taxon>
    </lineage>
</organism>
<gene>
    <name evidence="10" type="ORF">AB1Y20_000909</name>
</gene>
<dbReference type="PROSITE" id="PS00388">
    <property type="entry name" value="PROTEASOME_ALPHA_1"/>
    <property type="match status" value="1"/>
</dbReference>
<name>A0AB34K656_PRYPA</name>
<evidence type="ECO:0000256" key="1">
    <source>
        <dbReference type="ARBA" id="ARBA00002000"/>
    </source>
</evidence>
<dbReference type="Pfam" id="PF00227">
    <property type="entry name" value="Proteasome"/>
    <property type="match status" value="1"/>
</dbReference>
<dbReference type="SMART" id="SM00948">
    <property type="entry name" value="Proteasome_A_N"/>
    <property type="match status" value="1"/>
</dbReference>
<dbReference type="InterPro" id="IPR050115">
    <property type="entry name" value="Proteasome_alpha"/>
</dbReference>
<dbReference type="EMBL" id="JBGBPQ010000001">
    <property type="protein sequence ID" value="KAL1529983.1"/>
    <property type="molecule type" value="Genomic_DNA"/>
</dbReference>
<dbReference type="GO" id="GO:0019773">
    <property type="term" value="C:proteasome core complex, alpha-subunit complex"/>
    <property type="evidence" value="ECO:0007669"/>
    <property type="project" value="UniProtKB-UniRule"/>
</dbReference>
<dbReference type="InterPro" id="IPR023332">
    <property type="entry name" value="Proteasome_alpha-type"/>
</dbReference>
<proteinExistence type="inferred from homology"/>
<dbReference type="PROSITE" id="PS51475">
    <property type="entry name" value="PROTEASOME_ALPHA_2"/>
    <property type="match status" value="1"/>
</dbReference>
<dbReference type="GO" id="GO:0005737">
    <property type="term" value="C:cytoplasm"/>
    <property type="evidence" value="ECO:0007669"/>
    <property type="project" value="UniProtKB-SubCell"/>
</dbReference>
<dbReference type="AlphaFoldDB" id="A0AB34K656"/>